<sequence length="116" mass="13878">MKSILLNKNMMNTLKDKKYKITVLRHVNPNNTSVFAHYKCSVFTDSADRMYFFFKTSCNNITSFVLCKDLSLGICIINDPISFKTFMKCFNENAYYFLKRKYSENKKMRRKNNEKY</sequence>
<name>A0A8S5Q1J7_9CAUD</name>
<dbReference type="EMBL" id="BK015564">
    <property type="protein sequence ID" value="DAE13198.1"/>
    <property type="molecule type" value="Genomic_DNA"/>
</dbReference>
<evidence type="ECO:0000313" key="1">
    <source>
        <dbReference type="EMBL" id="DAE13198.1"/>
    </source>
</evidence>
<protein>
    <submittedName>
        <fullName evidence="1">Uncharacterized protein</fullName>
    </submittedName>
</protein>
<proteinExistence type="predicted"/>
<accession>A0A8S5Q1J7</accession>
<organism evidence="1">
    <name type="scientific">Siphoviridae sp. ctLqe90</name>
    <dbReference type="NCBI Taxonomy" id="2825456"/>
    <lineage>
        <taxon>Viruses</taxon>
        <taxon>Duplodnaviria</taxon>
        <taxon>Heunggongvirae</taxon>
        <taxon>Uroviricota</taxon>
        <taxon>Caudoviricetes</taxon>
    </lineage>
</organism>
<reference evidence="1" key="1">
    <citation type="journal article" date="2021" name="Proc. Natl. Acad. Sci. U.S.A.">
        <title>A Catalog of Tens of Thousands of Viruses from Human Metagenomes Reveals Hidden Associations with Chronic Diseases.</title>
        <authorList>
            <person name="Tisza M.J."/>
            <person name="Buck C.B."/>
        </authorList>
    </citation>
    <scope>NUCLEOTIDE SEQUENCE</scope>
    <source>
        <strain evidence="1">CtLqe90</strain>
    </source>
</reference>